<proteinExistence type="predicted"/>
<dbReference type="RefSeq" id="XP_022736613.1">
    <property type="nucleotide sequence ID" value="XM_022880878.1"/>
</dbReference>
<organism evidence="1 3">
    <name type="scientific">Durio zibethinus</name>
    <name type="common">Durian</name>
    <dbReference type="NCBI Taxonomy" id="66656"/>
    <lineage>
        <taxon>Eukaryota</taxon>
        <taxon>Viridiplantae</taxon>
        <taxon>Streptophyta</taxon>
        <taxon>Embryophyta</taxon>
        <taxon>Tracheophyta</taxon>
        <taxon>Spermatophyta</taxon>
        <taxon>Magnoliopsida</taxon>
        <taxon>eudicotyledons</taxon>
        <taxon>Gunneridae</taxon>
        <taxon>Pentapetalae</taxon>
        <taxon>rosids</taxon>
        <taxon>malvids</taxon>
        <taxon>Malvales</taxon>
        <taxon>Malvaceae</taxon>
        <taxon>Helicteroideae</taxon>
        <taxon>Durio</taxon>
    </lineage>
</organism>
<reference evidence="2 3" key="1">
    <citation type="submission" date="2025-04" db="UniProtKB">
        <authorList>
            <consortium name="RefSeq"/>
        </authorList>
    </citation>
    <scope>IDENTIFICATION</scope>
    <source>
        <tissue evidence="2 3">Fruit stalk</tissue>
    </source>
</reference>
<evidence type="ECO:0000313" key="3">
    <source>
        <dbReference type="RefSeq" id="XP_022736614.1"/>
    </source>
</evidence>
<dbReference type="AlphaFoldDB" id="A0A6P5Y816"/>
<name>A0A6P5Y816_DURZI</name>
<accession>A0A6P5Y816</accession>
<dbReference type="KEGG" id="dzi:111289650"/>
<dbReference type="Proteomes" id="UP000515121">
    <property type="component" value="Unplaced"/>
</dbReference>
<gene>
    <name evidence="2 3" type="primary">LOC111289650</name>
</gene>
<protein>
    <submittedName>
        <fullName evidence="2 3">Uncharacterized protein LOC111289650</fullName>
    </submittedName>
</protein>
<dbReference type="PANTHER" id="PTHR35021">
    <property type="match status" value="1"/>
</dbReference>
<evidence type="ECO:0000313" key="2">
    <source>
        <dbReference type="RefSeq" id="XP_022736613.1"/>
    </source>
</evidence>
<dbReference type="OrthoDB" id="994611at2759"/>
<sequence>MAVKNIVFQLAEESKRLTDIEPYLARKIQELDNIVGQYETEEAERGNCISQWQFKIQAMLESFNHGSESSHTDKQYSDEFVQDFVEKLDDNEKSRVHFPDFKGLTEELEKSGRLNLPPSLVPVHETLKKAYRDITAESNQSIPVIRFLHSVLLCDQRDE</sequence>
<dbReference type="PANTHER" id="PTHR35021:SF8">
    <property type="entry name" value="FIBER PROTEIN FB17"/>
    <property type="match status" value="1"/>
</dbReference>
<dbReference type="GeneID" id="111289650"/>
<evidence type="ECO:0000313" key="1">
    <source>
        <dbReference type="Proteomes" id="UP000515121"/>
    </source>
</evidence>
<dbReference type="RefSeq" id="XP_022736614.1">
    <property type="nucleotide sequence ID" value="XM_022880879.1"/>
</dbReference>
<keyword evidence="1" id="KW-1185">Reference proteome</keyword>